<reference evidence="3" key="1">
    <citation type="submission" date="2020-09" db="EMBL/GenBank/DDBJ databases">
        <title>Genome seq and assembly of Limnohabitants sp.</title>
        <authorList>
            <person name="Chhetri G."/>
        </authorList>
    </citation>
    <scope>NUCLEOTIDE SEQUENCE</scope>
    <source>
        <strain evidence="3">JUR4</strain>
    </source>
</reference>
<proteinExistence type="predicted"/>
<comment type="caution">
    <text evidence="3">The sequence shown here is derived from an EMBL/GenBank/DDBJ whole genome shotgun (WGS) entry which is preliminary data.</text>
</comment>
<dbReference type="GO" id="GO:0004190">
    <property type="term" value="F:aspartic-type endopeptidase activity"/>
    <property type="evidence" value="ECO:0007669"/>
    <property type="project" value="InterPro"/>
</dbReference>
<dbReference type="RefSeq" id="WP_191819073.1">
    <property type="nucleotide sequence ID" value="NZ_JACYFT010000002.1"/>
</dbReference>
<evidence type="ECO:0000313" key="3">
    <source>
        <dbReference type="EMBL" id="MBD8050574.1"/>
    </source>
</evidence>
<feature type="transmembrane region" description="Helical" evidence="1">
    <location>
        <begin position="95"/>
        <end position="119"/>
    </location>
</feature>
<sequence length="178" mass="19325">MLHNTPDTVRFITMSILLLVALYQDAVHRKIPNTLTLAGVLTGLGLSLTPMGIGVGSSCIGGMVGLLGFGVFYMFRLLGAGDVKLVSAIGFFTGYPSILMVSLSILFAGGVLALAWGAWTSQLLPALANLHSFWQRLLGQSMSTMPWPRFIPTPERLPYAFAIAAGAWWQMAWPWHPF</sequence>
<feature type="transmembrane region" description="Helical" evidence="1">
    <location>
        <begin position="53"/>
        <end position="75"/>
    </location>
</feature>
<keyword evidence="1" id="KW-0472">Membrane</keyword>
<keyword evidence="4" id="KW-1185">Reference proteome</keyword>
<organism evidence="3 4">
    <name type="scientific">Limnohabitans radicicola</name>
    <dbReference type="NCBI Taxonomy" id="2771427"/>
    <lineage>
        <taxon>Bacteria</taxon>
        <taxon>Pseudomonadati</taxon>
        <taxon>Pseudomonadota</taxon>
        <taxon>Betaproteobacteria</taxon>
        <taxon>Burkholderiales</taxon>
        <taxon>Comamonadaceae</taxon>
        <taxon>Limnohabitans</taxon>
    </lineage>
</organism>
<name>A0A927FFP1_9BURK</name>
<feature type="domain" description="Prepilin type IV endopeptidase peptidase" evidence="2">
    <location>
        <begin position="14"/>
        <end position="114"/>
    </location>
</feature>
<dbReference type="GO" id="GO:0016020">
    <property type="term" value="C:membrane"/>
    <property type="evidence" value="ECO:0007669"/>
    <property type="project" value="InterPro"/>
</dbReference>
<evidence type="ECO:0000259" key="2">
    <source>
        <dbReference type="Pfam" id="PF01478"/>
    </source>
</evidence>
<accession>A0A927FFP1</accession>
<dbReference type="InterPro" id="IPR000045">
    <property type="entry name" value="Prepilin_IV_endopep_pep"/>
</dbReference>
<protein>
    <submittedName>
        <fullName evidence="3">Prepilin peptidase</fullName>
    </submittedName>
</protein>
<dbReference type="Pfam" id="PF01478">
    <property type="entry name" value="Peptidase_A24"/>
    <property type="match status" value="1"/>
</dbReference>
<keyword evidence="1" id="KW-1133">Transmembrane helix</keyword>
<evidence type="ECO:0000256" key="1">
    <source>
        <dbReference type="SAM" id="Phobius"/>
    </source>
</evidence>
<keyword evidence="1" id="KW-0812">Transmembrane</keyword>
<dbReference type="EMBL" id="JACYFT010000002">
    <property type="protein sequence ID" value="MBD8050574.1"/>
    <property type="molecule type" value="Genomic_DNA"/>
</dbReference>
<dbReference type="AlphaFoldDB" id="A0A927FFP1"/>
<evidence type="ECO:0000313" key="4">
    <source>
        <dbReference type="Proteomes" id="UP000647424"/>
    </source>
</evidence>
<dbReference type="Gene3D" id="1.20.120.1220">
    <property type="match status" value="1"/>
</dbReference>
<dbReference type="Proteomes" id="UP000647424">
    <property type="component" value="Unassembled WGS sequence"/>
</dbReference>
<gene>
    <name evidence="3" type="ORF">IC609_08450</name>
</gene>